<dbReference type="PRINTS" id="PR00032">
    <property type="entry name" value="HTHARAC"/>
</dbReference>
<protein>
    <submittedName>
        <fullName evidence="5">HTH-type transcriptional activator RhaS</fullName>
    </submittedName>
</protein>
<dbReference type="InterPro" id="IPR018060">
    <property type="entry name" value="HTH_AraC"/>
</dbReference>
<dbReference type="OrthoDB" id="2237754at2"/>
<dbReference type="PROSITE" id="PS01124">
    <property type="entry name" value="HTH_ARAC_FAMILY_2"/>
    <property type="match status" value="1"/>
</dbReference>
<dbReference type="RefSeq" id="WP_042531651.1">
    <property type="nucleotide sequence ID" value="NZ_CAXOIH010000006.1"/>
</dbReference>
<evidence type="ECO:0000313" key="6">
    <source>
        <dbReference type="Proteomes" id="UP000040453"/>
    </source>
</evidence>
<dbReference type="Gene3D" id="2.60.120.280">
    <property type="entry name" value="Regulatory protein AraC"/>
    <property type="match status" value="1"/>
</dbReference>
<dbReference type="InterPro" id="IPR020449">
    <property type="entry name" value="Tscrpt_reg_AraC-type_HTH"/>
</dbReference>
<evidence type="ECO:0000259" key="4">
    <source>
        <dbReference type="PROSITE" id="PS01124"/>
    </source>
</evidence>
<feature type="domain" description="HTH araC/xylS-type" evidence="4">
    <location>
        <begin position="185"/>
        <end position="283"/>
    </location>
</feature>
<accession>A0A0A1MSW7</accession>
<dbReference type="Pfam" id="PF12833">
    <property type="entry name" value="HTH_18"/>
    <property type="match status" value="1"/>
</dbReference>
<dbReference type="InterPro" id="IPR037923">
    <property type="entry name" value="HTH-like"/>
</dbReference>
<reference evidence="5 6" key="1">
    <citation type="submission" date="2014-11" db="EMBL/GenBank/DDBJ databases">
        <authorList>
            <person name="Urmite Genomes Urmite Genomes"/>
        </authorList>
    </citation>
    <scope>NUCLEOTIDE SEQUENCE [LARGE SCALE GENOMIC DNA]</scope>
    <source>
        <strain evidence="5 6">Oc5</strain>
    </source>
</reference>
<keyword evidence="1" id="KW-0805">Transcription regulation</keyword>
<evidence type="ECO:0000256" key="3">
    <source>
        <dbReference type="ARBA" id="ARBA00023163"/>
    </source>
</evidence>
<dbReference type="SUPFAM" id="SSF46689">
    <property type="entry name" value="Homeodomain-like"/>
    <property type="match status" value="2"/>
</dbReference>
<name>A0A0A1MSW7_9BACI</name>
<dbReference type="AlphaFoldDB" id="A0A0A1MSW7"/>
<gene>
    <name evidence="5" type="primary">rhaS_1</name>
    <name evidence="5" type="ORF">BN997_01931</name>
</gene>
<keyword evidence="3" id="KW-0804">Transcription</keyword>
<dbReference type="InterPro" id="IPR009057">
    <property type="entry name" value="Homeodomain-like_sf"/>
</dbReference>
<dbReference type="InterPro" id="IPR003313">
    <property type="entry name" value="AraC-bd"/>
</dbReference>
<dbReference type="GO" id="GO:0043565">
    <property type="term" value="F:sequence-specific DNA binding"/>
    <property type="evidence" value="ECO:0007669"/>
    <property type="project" value="InterPro"/>
</dbReference>
<dbReference type="PANTHER" id="PTHR43280">
    <property type="entry name" value="ARAC-FAMILY TRANSCRIPTIONAL REGULATOR"/>
    <property type="match status" value="1"/>
</dbReference>
<proteinExistence type="predicted"/>
<dbReference type="Proteomes" id="UP000040453">
    <property type="component" value="Unassembled WGS sequence"/>
</dbReference>
<dbReference type="STRING" id="545501.BN997_01931"/>
<dbReference type="Pfam" id="PF02311">
    <property type="entry name" value="AraC_binding"/>
    <property type="match status" value="1"/>
</dbReference>
<dbReference type="EMBL" id="CDGG01000001">
    <property type="protein sequence ID" value="CEI82076.1"/>
    <property type="molecule type" value="Genomic_DNA"/>
</dbReference>
<keyword evidence="2" id="KW-0238">DNA-binding</keyword>
<keyword evidence="6" id="KW-1185">Reference proteome</keyword>
<organism evidence="5 6">
    <name type="scientific">Oceanobacillus oncorhynchi</name>
    <dbReference type="NCBI Taxonomy" id="545501"/>
    <lineage>
        <taxon>Bacteria</taxon>
        <taxon>Bacillati</taxon>
        <taxon>Bacillota</taxon>
        <taxon>Bacilli</taxon>
        <taxon>Bacillales</taxon>
        <taxon>Bacillaceae</taxon>
        <taxon>Oceanobacillus</taxon>
    </lineage>
</organism>
<evidence type="ECO:0000256" key="2">
    <source>
        <dbReference type="ARBA" id="ARBA00023125"/>
    </source>
</evidence>
<sequence length="295" mass="34071">MYKDISHNSYGFRFQRAYQDNVADLHAIGFEHHQNPANYSWHGLERGEKDIIIFQYTLHGNGAISIGDTTHELTKGDAFFIDVPSDHRYYLPADAEEWEFIFFTITGTEAAKLYQQITKKHGHLFQLSIHSSPVNYIFNTLKRIETAGISHGYEASSCAYSFLMEFLGYLEYNQQQSKAIPPSISKAIEFIENHYSEDITLDEIVSVSGLSKYYFTRQFVKSINETPIRYLTKIRMKKALHLLITEKKSIEDIAKEVGYTSSNYFSKVFKQTIGETPSNYRQNTDIMPVNQLFTD</sequence>
<dbReference type="GO" id="GO:0003700">
    <property type="term" value="F:DNA-binding transcription factor activity"/>
    <property type="evidence" value="ECO:0007669"/>
    <property type="project" value="InterPro"/>
</dbReference>
<dbReference type="PANTHER" id="PTHR43280:SF28">
    <property type="entry name" value="HTH-TYPE TRANSCRIPTIONAL ACTIVATOR RHAS"/>
    <property type="match status" value="1"/>
</dbReference>
<evidence type="ECO:0000256" key="1">
    <source>
        <dbReference type="ARBA" id="ARBA00023015"/>
    </source>
</evidence>
<dbReference type="Gene3D" id="1.10.10.60">
    <property type="entry name" value="Homeodomain-like"/>
    <property type="match status" value="2"/>
</dbReference>
<dbReference type="SMART" id="SM00342">
    <property type="entry name" value="HTH_ARAC"/>
    <property type="match status" value="1"/>
</dbReference>
<dbReference type="SUPFAM" id="SSF51215">
    <property type="entry name" value="Regulatory protein AraC"/>
    <property type="match status" value="1"/>
</dbReference>
<evidence type="ECO:0000313" key="5">
    <source>
        <dbReference type="EMBL" id="CEI82076.1"/>
    </source>
</evidence>